<dbReference type="EMBL" id="AUPL01007439">
    <property type="protein sequence ID" value="ESL05071.1"/>
    <property type="molecule type" value="Genomic_DNA"/>
</dbReference>
<sequence>MFQPSRQWRKKNQKKHRNIHTHGNTHTYRLPPQCPLHCVFVSHIKKKQVAYLASVNDKKQQQQQPLPPPQKKGKK</sequence>
<keyword evidence="3" id="KW-1185">Reference proteome</keyword>
<feature type="region of interest" description="Disordered" evidence="1">
    <location>
        <begin position="55"/>
        <end position="75"/>
    </location>
</feature>
<comment type="caution">
    <text evidence="2">The sequence shown here is derived from an EMBL/GenBank/DDBJ whole genome shotgun (WGS) entry which is preliminary data.</text>
</comment>
<name>A0A061ITJ8_TRYRA</name>
<organism evidence="2 3">
    <name type="scientific">Trypanosoma rangeli SC58</name>
    <dbReference type="NCBI Taxonomy" id="429131"/>
    <lineage>
        <taxon>Eukaryota</taxon>
        <taxon>Discoba</taxon>
        <taxon>Euglenozoa</taxon>
        <taxon>Kinetoplastea</taxon>
        <taxon>Metakinetoplastina</taxon>
        <taxon>Trypanosomatida</taxon>
        <taxon>Trypanosomatidae</taxon>
        <taxon>Trypanosoma</taxon>
        <taxon>Herpetosoma</taxon>
    </lineage>
</organism>
<dbReference type="AlphaFoldDB" id="A0A061ITJ8"/>
<evidence type="ECO:0000256" key="1">
    <source>
        <dbReference type="SAM" id="MobiDB-lite"/>
    </source>
</evidence>
<feature type="compositionally biased region" description="Basic residues" evidence="1">
    <location>
        <begin position="7"/>
        <end position="20"/>
    </location>
</feature>
<feature type="compositionally biased region" description="Pro residues" evidence="1">
    <location>
        <begin position="65"/>
        <end position="75"/>
    </location>
</feature>
<evidence type="ECO:0000313" key="2">
    <source>
        <dbReference type="EMBL" id="ESL05071.1"/>
    </source>
</evidence>
<proteinExistence type="predicted"/>
<protein>
    <submittedName>
        <fullName evidence="2">Uncharacterized protein</fullName>
    </submittedName>
</protein>
<feature type="region of interest" description="Disordered" evidence="1">
    <location>
        <begin position="1"/>
        <end position="28"/>
    </location>
</feature>
<evidence type="ECO:0000313" key="3">
    <source>
        <dbReference type="Proteomes" id="UP000031737"/>
    </source>
</evidence>
<gene>
    <name evidence="2" type="ORF">TRSC58_07326</name>
</gene>
<dbReference type="Proteomes" id="UP000031737">
    <property type="component" value="Unassembled WGS sequence"/>
</dbReference>
<accession>A0A061ITJ8</accession>
<reference evidence="2 3" key="1">
    <citation type="submission" date="2013-07" db="EMBL/GenBank/DDBJ databases">
        <authorList>
            <person name="Stoco P.H."/>
            <person name="Wagner G."/>
            <person name="Gerber A."/>
            <person name="Zaha A."/>
            <person name="Thompson C."/>
            <person name="Bartholomeu D.C."/>
            <person name="Luckemeyer D.D."/>
            <person name="Bahia D."/>
            <person name="Loreto E."/>
            <person name="Prestes E.B."/>
            <person name="Lima F.M."/>
            <person name="Rodrigues-Luiz G."/>
            <person name="Vallejo G.A."/>
            <person name="Filho J.F."/>
            <person name="Monteiro K.M."/>
            <person name="Tyler K.M."/>
            <person name="de Almeida L.G."/>
            <person name="Ortiz M.F."/>
            <person name="Siervo M.A."/>
            <person name="de Moraes M.H."/>
            <person name="Cunha O.L."/>
            <person name="Mendonca-Neto R."/>
            <person name="Silva R."/>
            <person name="Teixeira S.M."/>
            <person name="Murta S.M."/>
            <person name="Sincero T.C."/>
            <person name="Mendes T.A."/>
            <person name="Urmenyi T.P."/>
            <person name="Silva V.G."/>
            <person name="da Rocha W.D."/>
            <person name="Andersson B."/>
            <person name="Romanha A.J."/>
            <person name="Steindel M."/>
            <person name="de Vasconcelos A.T."/>
            <person name="Grisard E.C."/>
        </authorList>
    </citation>
    <scope>NUCLEOTIDE SEQUENCE [LARGE SCALE GENOMIC DNA]</scope>
    <source>
        <strain evidence="2 3">SC58</strain>
    </source>
</reference>
<dbReference type="VEuPathDB" id="TriTrypDB:TRSC58_07326"/>